<dbReference type="RefSeq" id="WP_073577973.1">
    <property type="nucleotide sequence ID" value="NZ_BAAAJZ010000008.1"/>
</dbReference>
<reference evidence="1 4" key="1">
    <citation type="submission" date="2020-07" db="EMBL/GenBank/DDBJ databases">
        <title>Sequencing the genomes of 1000 actinobacteria strains.</title>
        <authorList>
            <person name="Klenk H.-P."/>
        </authorList>
    </citation>
    <scope>NUCLEOTIDE SEQUENCE [LARGE SCALE GENOMIC DNA]</scope>
    <source>
        <strain evidence="2 3">DSM 44104</strain>
        <strain evidence="1 4">DSM 44749</strain>
    </source>
</reference>
<evidence type="ECO:0000313" key="2">
    <source>
        <dbReference type="EMBL" id="PKB33356.1"/>
    </source>
</evidence>
<name>A0A852VXU3_PSEA5</name>
<organism evidence="1 4">
    <name type="scientific">Pseudonocardia alni</name>
    <name type="common">Amycolata alni</name>
    <dbReference type="NCBI Taxonomy" id="33907"/>
    <lineage>
        <taxon>Bacteria</taxon>
        <taxon>Bacillati</taxon>
        <taxon>Actinomycetota</taxon>
        <taxon>Actinomycetes</taxon>
        <taxon>Pseudonocardiales</taxon>
        <taxon>Pseudonocardiaceae</taxon>
        <taxon>Pseudonocardia</taxon>
    </lineage>
</organism>
<proteinExistence type="predicted"/>
<dbReference type="Proteomes" id="UP000549695">
    <property type="component" value="Unassembled WGS sequence"/>
</dbReference>
<evidence type="ECO:0000313" key="4">
    <source>
        <dbReference type="Proteomes" id="UP000549695"/>
    </source>
</evidence>
<accession>A0A852VXU3</accession>
<evidence type="ECO:0000313" key="1">
    <source>
        <dbReference type="EMBL" id="NYG00989.1"/>
    </source>
</evidence>
<sequence>MTGFWARLLGREPVPDAVADALADSEAVVATAQAPDGMLVVTSWGIWPPGGERLGWHEIAKATWDKTSLVVTPTSAEQIAPGTELLADGRPLRFRLVEPGKVPQAVQERVTQSIRTRNRRELPGGGVWVLQRRVPGRDGLVLQVRPDPGTDPVAARRLAEGIAARLPEEP</sequence>
<dbReference type="Proteomes" id="UP000232453">
    <property type="component" value="Unassembled WGS sequence"/>
</dbReference>
<accession>A0AA44UTX1</accession>
<protein>
    <submittedName>
        <fullName evidence="1">Uncharacterized protein</fullName>
    </submittedName>
</protein>
<dbReference type="EMBL" id="PHUJ01000003">
    <property type="protein sequence ID" value="PKB33356.1"/>
    <property type="molecule type" value="Genomic_DNA"/>
</dbReference>
<evidence type="ECO:0000313" key="3">
    <source>
        <dbReference type="Proteomes" id="UP000232453"/>
    </source>
</evidence>
<dbReference type="GeneID" id="98051077"/>
<keyword evidence="4" id="KW-1185">Reference proteome</keyword>
<dbReference type="AlphaFoldDB" id="A0A852VXU3"/>
<dbReference type="EMBL" id="JACCCZ010000001">
    <property type="protein sequence ID" value="NYG00989.1"/>
    <property type="molecule type" value="Genomic_DNA"/>
</dbReference>
<gene>
    <name evidence="2" type="ORF">ATL51_5112</name>
    <name evidence="1" type="ORF">HDA37_001274</name>
</gene>
<comment type="caution">
    <text evidence="1">The sequence shown here is derived from an EMBL/GenBank/DDBJ whole genome shotgun (WGS) entry which is preliminary data.</text>
</comment>